<dbReference type="GO" id="GO:0005811">
    <property type="term" value="C:lipid droplet"/>
    <property type="evidence" value="ECO:0007669"/>
    <property type="project" value="InterPro"/>
</dbReference>
<protein>
    <recommendedName>
        <fullName evidence="4">Terpene cyclase/mutase family member</fullName>
        <ecNumber evidence="4">5.4.99.-</ecNumber>
    </recommendedName>
</protein>
<evidence type="ECO:0000256" key="1">
    <source>
        <dbReference type="ARBA" id="ARBA00009755"/>
    </source>
</evidence>
<dbReference type="PANTHER" id="PTHR11764">
    <property type="entry name" value="TERPENE CYCLASE/MUTASE FAMILY MEMBER"/>
    <property type="match status" value="1"/>
</dbReference>
<evidence type="ECO:0000313" key="8">
    <source>
        <dbReference type="Proteomes" id="UP000195402"/>
    </source>
</evidence>
<evidence type="ECO:0000259" key="5">
    <source>
        <dbReference type="Pfam" id="PF13243"/>
    </source>
</evidence>
<dbReference type="FunCoup" id="A0A200R9A1">
    <property type="interactions" value="946"/>
</dbReference>
<proteinExistence type="inferred from homology"/>
<evidence type="ECO:0000256" key="4">
    <source>
        <dbReference type="RuleBase" id="RU362003"/>
    </source>
</evidence>
<dbReference type="InParanoid" id="A0A200R9A1"/>
<dbReference type="SFLD" id="SFLDG01016">
    <property type="entry name" value="Prenyltransferase_Like_2"/>
    <property type="match status" value="1"/>
</dbReference>
<name>A0A200R9A1_MACCD</name>
<keyword evidence="2" id="KW-0677">Repeat</keyword>
<feature type="domain" description="Squalene cyclase N-terminal" evidence="6">
    <location>
        <begin position="103"/>
        <end position="408"/>
    </location>
</feature>
<dbReference type="STRING" id="56857.A0A200R9A1"/>
<dbReference type="PANTHER" id="PTHR11764:SF55">
    <property type="entry name" value="TERPENE CYCLASE_MUTASE FAMILY MEMBER"/>
    <property type="match status" value="1"/>
</dbReference>
<dbReference type="EC" id="5.4.99.-" evidence="4"/>
<evidence type="ECO:0000259" key="6">
    <source>
        <dbReference type="Pfam" id="PF13249"/>
    </source>
</evidence>
<dbReference type="InterPro" id="IPR018333">
    <property type="entry name" value="Squalene_cyclase"/>
</dbReference>
<dbReference type="InterPro" id="IPR032696">
    <property type="entry name" value="SQ_cyclase_C"/>
</dbReference>
<dbReference type="SUPFAM" id="SSF48239">
    <property type="entry name" value="Terpenoid cyclases/Protein prenyltransferases"/>
    <property type="match status" value="2"/>
</dbReference>
<dbReference type="FunFam" id="1.50.10.20:FF:000011">
    <property type="entry name" value="Terpene cyclase/mutase family member"/>
    <property type="match status" value="1"/>
</dbReference>
<dbReference type="Pfam" id="PF13249">
    <property type="entry name" value="SQHop_cyclase_N"/>
    <property type="match status" value="1"/>
</dbReference>
<dbReference type="PROSITE" id="PS01074">
    <property type="entry name" value="TERPENE_SYNTHASES"/>
    <property type="match status" value="1"/>
</dbReference>
<dbReference type="GO" id="GO:0042300">
    <property type="term" value="F:beta-amyrin synthase activity"/>
    <property type="evidence" value="ECO:0007669"/>
    <property type="project" value="TreeGrafter"/>
</dbReference>
<dbReference type="FunFam" id="1.50.10.20:FF:000044">
    <property type="entry name" value="Lupeol synthase"/>
    <property type="match status" value="1"/>
</dbReference>
<dbReference type="OrthoDB" id="21502at2759"/>
<dbReference type="GO" id="GO:0016104">
    <property type="term" value="P:triterpenoid biosynthetic process"/>
    <property type="evidence" value="ECO:0007669"/>
    <property type="project" value="InterPro"/>
</dbReference>
<dbReference type="InterPro" id="IPR032697">
    <property type="entry name" value="SQ_cyclase_N"/>
</dbReference>
<evidence type="ECO:0000256" key="3">
    <source>
        <dbReference type="ARBA" id="ARBA00023235"/>
    </source>
</evidence>
<evidence type="ECO:0000256" key="2">
    <source>
        <dbReference type="ARBA" id="ARBA00022737"/>
    </source>
</evidence>
<keyword evidence="3 4" id="KW-0413">Isomerase</keyword>
<dbReference type="OMA" id="CYDDSTC"/>
<dbReference type="AlphaFoldDB" id="A0A200R9A1"/>
<dbReference type="CDD" id="cd02892">
    <property type="entry name" value="SQCY_1"/>
    <property type="match status" value="1"/>
</dbReference>
<reference evidence="7 8" key="1">
    <citation type="journal article" date="2017" name="Mol. Plant">
        <title>The Genome of Medicinal Plant Macleaya cordata Provides New Insights into Benzylisoquinoline Alkaloids Metabolism.</title>
        <authorList>
            <person name="Liu X."/>
            <person name="Liu Y."/>
            <person name="Huang P."/>
            <person name="Ma Y."/>
            <person name="Qing Z."/>
            <person name="Tang Q."/>
            <person name="Cao H."/>
            <person name="Cheng P."/>
            <person name="Zheng Y."/>
            <person name="Yuan Z."/>
            <person name="Zhou Y."/>
            <person name="Liu J."/>
            <person name="Tang Z."/>
            <person name="Zhuo Y."/>
            <person name="Zhang Y."/>
            <person name="Yu L."/>
            <person name="Huang J."/>
            <person name="Yang P."/>
            <person name="Peng Q."/>
            <person name="Zhang J."/>
            <person name="Jiang W."/>
            <person name="Zhang Z."/>
            <person name="Lin K."/>
            <person name="Ro D.K."/>
            <person name="Chen X."/>
            <person name="Xiong X."/>
            <person name="Shang Y."/>
            <person name="Huang S."/>
            <person name="Zeng J."/>
        </authorList>
    </citation>
    <scope>NUCLEOTIDE SEQUENCE [LARGE SCALE GENOMIC DNA]</scope>
    <source>
        <strain evidence="8">cv. BLH2017</strain>
        <tissue evidence="7">Root</tissue>
    </source>
</reference>
<sequence length="883" mass="100661">MWKFKAADNGGPFSQYLFSTNNFVGRQTWEFDPDAGTPEERAEVEKAREDFYQNRYQVRACSDLLMRQQLLRENKDKFELNIPQVKIRDDEEITHEAVTATLRRAVHYFSAMQSSDGHWAVNMDGPLFLMPPVVFTLYITGTLNVILSPEHIKETLRYMYCHQNEDGGFGFHIEAHSVMFSTVFNYICMRILGEGPDGGKDNACARARKWILDHGGATTIPSWGKTWLAVLGLYEWSGCNPMLPEFWLLPSSLPLHPGKMWCFCRLVYMPTSYLFGKKFVGPITDLILSLREEIYVQPHHEINWNKMRHECNKEDVYYPRSLMQNMIWDSVNIFMEPLLKRWPFSKLREKALKLTMKHIHYEDECSRYITMAAVEKSLCMLACWAEEPNSDAFKKHLARIPDYLWIAEDGLRMSNVGSQTWDACFAVQALLASDLTDEIGHTLKKGHDFLKASQIKDNPSGDFKSMYRHKTKGAWPFEDQDNGWQVSDCTAEGLICCLLFSQMPPETVGEKMPAERLYDAVDIILSLQGADGGLAAWEPATSNYWLEVFNPTELFEDVLVEHEYVECTASAIEALVLFKKLHPGHRTKEIEISIEKAVRYVEDIQLPDGSWYGNWGVCFIYGTWFALRGLEAVGKNYYNSPIVRKGCEFLLSTQKPTGGWGESYLSCMKKEFVPLKDNHLVFTAWALLGLLHGGQAEVDPTPLHRAAKVLINAQLENGDFPQQELCGASIKTCMLHYTAFRNIFPLWALAEYRRRVTFPATQNTLNVRASLCVPRETNQSPALWRKRLPKSSLAAEGIRSGDLWGANPLSNMHGYRGLLGEPRLDWLSLSWARTGLGSRQEQNPVPRVVAKAGTILRHDITEDFVDQRSTLHSEACNEACDGA</sequence>
<evidence type="ECO:0000313" key="7">
    <source>
        <dbReference type="EMBL" id="OVA19317.1"/>
    </source>
</evidence>
<accession>A0A200R9A1</accession>
<gene>
    <name evidence="7" type="ORF">BVC80_521g130</name>
</gene>
<comment type="caution">
    <text evidence="7">The sequence shown here is derived from an EMBL/GenBank/DDBJ whole genome shotgun (WGS) entry which is preliminary data.</text>
</comment>
<dbReference type="InterPro" id="IPR002365">
    <property type="entry name" value="Terpene_synthase_CS"/>
</dbReference>
<dbReference type="Pfam" id="PF13243">
    <property type="entry name" value="SQHop_cyclase_C"/>
    <property type="match status" value="1"/>
</dbReference>
<organism evidence="7 8">
    <name type="scientific">Macleaya cordata</name>
    <name type="common">Five-seeded plume-poppy</name>
    <name type="synonym">Bocconia cordata</name>
    <dbReference type="NCBI Taxonomy" id="56857"/>
    <lineage>
        <taxon>Eukaryota</taxon>
        <taxon>Viridiplantae</taxon>
        <taxon>Streptophyta</taxon>
        <taxon>Embryophyta</taxon>
        <taxon>Tracheophyta</taxon>
        <taxon>Spermatophyta</taxon>
        <taxon>Magnoliopsida</taxon>
        <taxon>Ranunculales</taxon>
        <taxon>Papaveraceae</taxon>
        <taxon>Papaveroideae</taxon>
        <taxon>Macleaya</taxon>
    </lineage>
</organism>
<dbReference type="Proteomes" id="UP000195402">
    <property type="component" value="Unassembled WGS sequence"/>
</dbReference>
<dbReference type="NCBIfam" id="TIGR01787">
    <property type="entry name" value="squalene_cyclas"/>
    <property type="match status" value="1"/>
</dbReference>
<dbReference type="Gene3D" id="1.50.10.20">
    <property type="match status" value="2"/>
</dbReference>
<dbReference type="InterPro" id="IPR008930">
    <property type="entry name" value="Terpenoid_cyclase/PrenylTrfase"/>
</dbReference>
<dbReference type="EMBL" id="MVGT01000213">
    <property type="protein sequence ID" value="OVA19317.1"/>
    <property type="molecule type" value="Genomic_DNA"/>
</dbReference>
<comment type="similarity">
    <text evidence="1 4">Belongs to the terpene cyclase/mutase family.</text>
</comment>
<keyword evidence="8" id="KW-1185">Reference proteome</keyword>
<feature type="domain" description="Squalene cyclase C-terminal" evidence="5">
    <location>
        <begin position="418"/>
        <end position="754"/>
    </location>
</feature>